<sequence>MHTSFDTTLPAEILDGIIDELGCSQDSDPESLKTLLHCALVSRSFHHRATGHLFANVAIAPTANWTNTHTDYGRFTVARLEALYQILRKNDRIGPRVISFSLEATLSHLDPRDEGSEPDDMIRRGQTLPGILRLLSSIRQFSWKNHVGSVFSDDFGSDLMDAIGSLGERASLQSLSLERFELTVFPLNFF</sequence>
<evidence type="ECO:0000313" key="1">
    <source>
        <dbReference type="EMBL" id="KIM42615.1"/>
    </source>
</evidence>
<protein>
    <recommendedName>
        <fullName evidence="3">F-box domain-containing protein</fullName>
    </recommendedName>
</protein>
<evidence type="ECO:0008006" key="3">
    <source>
        <dbReference type="Google" id="ProtNLM"/>
    </source>
</evidence>
<dbReference type="OrthoDB" id="2745898at2759"/>
<gene>
    <name evidence="1" type="ORF">M413DRAFT_26643</name>
</gene>
<accession>A0A0C3C194</accession>
<dbReference type="HOGENOM" id="CLU_1428155_0_0_1"/>
<dbReference type="AlphaFoldDB" id="A0A0C3C194"/>
<dbReference type="EMBL" id="KN831777">
    <property type="protein sequence ID" value="KIM42615.1"/>
    <property type="molecule type" value="Genomic_DNA"/>
</dbReference>
<organism evidence="1 2">
    <name type="scientific">Hebeloma cylindrosporum</name>
    <dbReference type="NCBI Taxonomy" id="76867"/>
    <lineage>
        <taxon>Eukaryota</taxon>
        <taxon>Fungi</taxon>
        <taxon>Dikarya</taxon>
        <taxon>Basidiomycota</taxon>
        <taxon>Agaricomycotina</taxon>
        <taxon>Agaricomycetes</taxon>
        <taxon>Agaricomycetidae</taxon>
        <taxon>Agaricales</taxon>
        <taxon>Agaricineae</taxon>
        <taxon>Hymenogastraceae</taxon>
        <taxon>Hebeloma</taxon>
    </lineage>
</organism>
<evidence type="ECO:0000313" key="2">
    <source>
        <dbReference type="Proteomes" id="UP000053424"/>
    </source>
</evidence>
<name>A0A0C3C194_HEBCY</name>
<dbReference type="Proteomes" id="UP000053424">
    <property type="component" value="Unassembled WGS sequence"/>
</dbReference>
<proteinExistence type="predicted"/>
<reference evidence="1 2" key="1">
    <citation type="submission" date="2014-04" db="EMBL/GenBank/DDBJ databases">
        <authorList>
            <consortium name="DOE Joint Genome Institute"/>
            <person name="Kuo A."/>
            <person name="Gay G."/>
            <person name="Dore J."/>
            <person name="Kohler A."/>
            <person name="Nagy L.G."/>
            <person name="Floudas D."/>
            <person name="Copeland A."/>
            <person name="Barry K.W."/>
            <person name="Cichocki N."/>
            <person name="Veneault-Fourrey C."/>
            <person name="LaButti K."/>
            <person name="Lindquist E.A."/>
            <person name="Lipzen A."/>
            <person name="Lundell T."/>
            <person name="Morin E."/>
            <person name="Murat C."/>
            <person name="Sun H."/>
            <person name="Tunlid A."/>
            <person name="Henrissat B."/>
            <person name="Grigoriev I.V."/>
            <person name="Hibbett D.S."/>
            <person name="Martin F."/>
            <person name="Nordberg H.P."/>
            <person name="Cantor M.N."/>
            <person name="Hua S.X."/>
        </authorList>
    </citation>
    <scope>NUCLEOTIDE SEQUENCE [LARGE SCALE GENOMIC DNA]</scope>
    <source>
        <strain evidence="2">h7</strain>
    </source>
</reference>
<reference evidence="2" key="2">
    <citation type="submission" date="2015-01" db="EMBL/GenBank/DDBJ databases">
        <title>Evolutionary Origins and Diversification of the Mycorrhizal Mutualists.</title>
        <authorList>
            <consortium name="DOE Joint Genome Institute"/>
            <consortium name="Mycorrhizal Genomics Consortium"/>
            <person name="Kohler A."/>
            <person name="Kuo A."/>
            <person name="Nagy L.G."/>
            <person name="Floudas D."/>
            <person name="Copeland A."/>
            <person name="Barry K.W."/>
            <person name="Cichocki N."/>
            <person name="Veneault-Fourrey C."/>
            <person name="LaButti K."/>
            <person name="Lindquist E.A."/>
            <person name="Lipzen A."/>
            <person name="Lundell T."/>
            <person name="Morin E."/>
            <person name="Murat C."/>
            <person name="Riley R."/>
            <person name="Ohm R."/>
            <person name="Sun H."/>
            <person name="Tunlid A."/>
            <person name="Henrissat B."/>
            <person name="Grigoriev I.V."/>
            <person name="Hibbett D.S."/>
            <person name="Martin F."/>
        </authorList>
    </citation>
    <scope>NUCLEOTIDE SEQUENCE [LARGE SCALE GENOMIC DNA]</scope>
    <source>
        <strain evidence="2">h7</strain>
    </source>
</reference>
<keyword evidence="2" id="KW-1185">Reference proteome</keyword>